<keyword evidence="4" id="KW-0052">Apoplast</keyword>
<protein>
    <recommendedName>
        <fullName evidence="4">Dirigent protein</fullName>
    </recommendedName>
</protein>
<comment type="similarity">
    <text evidence="1 4">Belongs to the plant dirigent protein family.</text>
</comment>
<comment type="subunit">
    <text evidence="2 4">Homodimer.</text>
</comment>
<sequence length="125" mass="13796">MSNIFLFIVFTSFIFALLLTRESLDLSKKIPQNSLGLNEEKPTHLHFYFHFHDIVSGRNPTIVQVASADITNTSSTYFGAIMVIDDPLTEGPELSSKQVGRAQGIYVSASLSELAISSTHSVTFQ</sequence>
<evidence type="ECO:0000256" key="2">
    <source>
        <dbReference type="ARBA" id="ARBA00011738"/>
    </source>
</evidence>
<dbReference type="PANTHER" id="PTHR21495">
    <property type="entry name" value="NUCLEOPORIN-RELATED"/>
    <property type="match status" value="1"/>
</dbReference>
<evidence type="ECO:0000256" key="1">
    <source>
        <dbReference type="ARBA" id="ARBA00010746"/>
    </source>
</evidence>
<reference evidence="5" key="2">
    <citation type="submission" date="2023-05" db="EMBL/GenBank/DDBJ databases">
        <authorList>
            <person name="Schelkunov M.I."/>
        </authorList>
    </citation>
    <scope>NUCLEOTIDE SEQUENCE</scope>
    <source>
        <strain evidence="5">Hsosn_3</strain>
        <tissue evidence="5">Leaf</tissue>
    </source>
</reference>
<evidence type="ECO:0000313" key="6">
    <source>
        <dbReference type="Proteomes" id="UP001237642"/>
    </source>
</evidence>
<comment type="subcellular location">
    <subcellularLocation>
        <location evidence="4">Secreted</location>
        <location evidence="4">Extracellular space</location>
        <location evidence="4">Apoplast</location>
    </subcellularLocation>
</comment>
<dbReference type="Gene3D" id="2.40.480.10">
    <property type="entry name" value="Allene oxide cyclase-like"/>
    <property type="match status" value="1"/>
</dbReference>
<evidence type="ECO:0000313" key="5">
    <source>
        <dbReference type="EMBL" id="KAK1386542.1"/>
    </source>
</evidence>
<gene>
    <name evidence="5" type="ORF">POM88_014720</name>
</gene>
<proteinExistence type="inferred from homology"/>
<keyword evidence="6" id="KW-1185">Reference proteome</keyword>
<dbReference type="InterPro" id="IPR044859">
    <property type="entry name" value="Allene_oxi_cyc_Dirigent"/>
</dbReference>
<dbReference type="Pfam" id="PF03018">
    <property type="entry name" value="Dirigent"/>
    <property type="match status" value="1"/>
</dbReference>
<dbReference type="GO" id="GO:0048046">
    <property type="term" value="C:apoplast"/>
    <property type="evidence" value="ECO:0007669"/>
    <property type="project" value="UniProtKB-SubCell"/>
</dbReference>
<keyword evidence="3 4" id="KW-0964">Secreted</keyword>
<dbReference type="InterPro" id="IPR004265">
    <property type="entry name" value="Dirigent"/>
</dbReference>
<feature type="chain" id="PRO_5041773985" description="Dirigent protein" evidence="4">
    <location>
        <begin position="17"/>
        <end position="125"/>
    </location>
</feature>
<accession>A0AAD8IIS3</accession>
<reference evidence="5" key="1">
    <citation type="submission" date="2023-02" db="EMBL/GenBank/DDBJ databases">
        <title>Genome of toxic invasive species Heracleum sosnowskyi carries increased number of genes despite the absence of recent whole-genome duplications.</title>
        <authorList>
            <person name="Schelkunov M."/>
            <person name="Shtratnikova V."/>
            <person name="Makarenko M."/>
            <person name="Klepikova A."/>
            <person name="Omelchenko D."/>
            <person name="Novikova G."/>
            <person name="Obukhova E."/>
            <person name="Bogdanov V."/>
            <person name="Penin A."/>
            <person name="Logacheva M."/>
        </authorList>
    </citation>
    <scope>NUCLEOTIDE SEQUENCE</scope>
    <source>
        <strain evidence="5">Hsosn_3</strain>
        <tissue evidence="5">Leaf</tissue>
    </source>
</reference>
<dbReference type="EMBL" id="JAUIZM010000004">
    <property type="protein sequence ID" value="KAK1386542.1"/>
    <property type="molecule type" value="Genomic_DNA"/>
</dbReference>
<dbReference type="AlphaFoldDB" id="A0AAD8IIS3"/>
<organism evidence="5 6">
    <name type="scientific">Heracleum sosnowskyi</name>
    <dbReference type="NCBI Taxonomy" id="360622"/>
    <lineage>
        <taxon>Eukaryota</taxon>
        <taxon>Viridiplantae</taxon>
        <taxon>Streptophyta</taxon>
        <taxon>Embryophyta</taxon>
        <taxon>Tracheophyta</taxon>
        <taxon>Spermatophyta</taxon>
        <taxon>Magnoliopsida</taxon>
        <taxon>eudicotyledons</taxon>
        <taxon>Gunneridae</taxon>
        <taxon>Pentapetalae</taxon>
        <taxon>asterids</taxon>
        <taxon>campanulids</taxon>
        <taxon>Apiales</taxon>
        <taxon>Apiaceae</taxon>
        <taxon>Apioideae</taxon>
        <taxon>apioid superclade</taxon>
        <taxon>Tordylieae</taxon>
        <taxon>Tordyliinae</taxon>
        <taxon>Heracleum</taxon>
    </lineage>
</organism>
<dbReference type="Proteomes" id="UP001237642">
    <property type="component" value="Unassembled WGS sequence"/>
</dbReference>
<comment type="function">
    <text evidence="4">Dirigent proteins impart stereoselectivity on the phenoxy radical-coupling reaction, yielding optically active lignans from two molecules of coniferyl alcohol in the biosynthesis of lignans, flavonolignans, and alkaloids and thus plays a central role in plant secondary metabolism.</text>
</comment>
<evidence type="ECO:0000256" key="4">
    <source>
        <dbReference type="RuleBase" id="RU363099"/>
    </source>
</evidence>
<evidence type="ECO:0000256" key="3">
    <source>
        <dbReference type="ARBA" id="ARBA00022525"/>
    </source>
</evidence>
<keyword evidence="4" id="KW-0732">Signal</keyword>
<comment type="caution">
    <text evidence="5">The sequence shown here is derived from an EMBL/GenBank/DDBJ whole genome shotgun (WGS) entry which is preliminary data.</text>
</comment>
<feature type="signal peptide" evidence="4">
    <location>
        <begin position="1"/>
        <end position="16"/>
    </location>
</feature>
<dbReference type="GO" id="GO:0009699">
    <property type="term" value="P:phenylpropanoid biosynthetic process"/>
    <property type="evidence" value="ECO:0007669"/>
    <property type="project" value="UniProtKB-ARBA"/>
</dbReference>
<name>A0AAD8IIS3_9APIA</name>